<feature type="transmembrane region" description="Helical" evidence="5">
    <location>
        <begin position="167"/>
        <end position="186"/>
    </location>
</feature>
<dbReference type="GO" id="GO:0016020">
    <property type="term" value="C:membrane"/>
    <property type="evidence" value="ECO:0007669"/>
    <property type="project" value="UniProtKB-SubCell"/>
</dbReference>
<dbReference type="Pfam" id="PF00924">
    <property type="entry name" value="MS_channel_2nd"/>
    <property type="match status" value="1"/>
</dbReference>
<evidence type="ECO:0000256" key="5">
    <source>
        <dbReference type="SAM" id="Phobius"/>
    </source>
</evidence>
<dbReference type="OrthoDB" id="9792218at2"/>
<dbReference type="EMBL" id="NWBU01000015">
    <property type="protein sequence ID" value="PTQ08545.1"/>
    <property type="molecule type" value="Genomic_DNA"/>
</dbReference>
<accession>A0A2T5FUY0</accession>
<dbReference type="InterPro" id="IPR010920">
    <property type="entry name" value="LSM_dom_sf"/>
</dbReference>
<dbReference type="Gene3D" id="1.10.287.1260">
    <property type="match status" value="1"/>
</dbReference>
<evidence type="ECO:0000313" key="8">
    <source>
        <dbReference type="Proteomes" id="UP000244162"/>
    </source>
</evidence>
<dbReference type="Gene3D" id="2.30.30.60">
    <property type="match status" value="1"/>
</dbReference>
<reference evidence="7 8" key="1">
    <citation type="submission" date="2017-09" db="EMBL/GenBank/DDBJ databases">
        <title>Sphingomonas panjinensis sp.nov., isolated from oil-contaminated soil.</title>
        <authorList>
            <person name="Wang L."/>
            <person name="Chen L."/>
        </authorList>
    </citation>
    <scope>NUCLEOTIDE SEQUENCE [LARGE SCALE GENOMIC DNA]</scope>
    <source>
        <strain evidence="7 8">FW-11</strain>
    </source>
</reference>
<comment type="caution">
    <text evidence="7">The sequence shown here is derived from an EMBL/GenBank/DDBJ whole genome shotgun (WGS) entry which is preliminary data.</text>
</comment>
<gene>
    <name evidence="7" type="ORF">CLG96_15195</name>
</gene>
<evidence type="ECO:0000256" key="1">
    <source>
        <dbReference type="ARBA" id="ARBA00004370"/>
    </source>
</evidence>
<evidence type="ECO:0000259" key="6">
    <source>
        <dbReference type="Pfam" id="PF00924"/>
    </source>
</evidence>
<dbReference type="PANTHER" id="PTHR30566:SF25">
    <property type="entry name" value="INNER MEMBRANE PROTEIN"/>
    <property type="match status" value="1"/>
</dbReference>
<evidence type="ECO:0000256" key="3">
    <source>
        <dbReference type="ARBA" id="ARBA00022989"/>
    </source>
</evidence>
<evidence type="ECO:0000256" key="2">
    <source>
        <dbReference type="ARBA" id="ARBA00022692"/>
    </source>
</evidence>
<evidence type="ECO:0000256" key="4">
    <source>
        <dbReference type="ARBA" id="ARBA00023136"/>
    </source>
</evidence>
<feature type="transmembrane region" description="Helical" evidence="5">
    <location>
        <begin position="138"/>
        <end position="161"/>
    </location>
</feature>
<feature type="domain" description="Mechanosensitive ion channel MscS" evidence="6">
    <location>
        <begin position="190"/>
        <end position="255"/>
    </location>
</feature>
<feature type="transmembrane region" description="Helical" evidence="5">
    <location>
        <begin position="54"/>
        <end position="76"/>
    </location>
</feature>
<feature type="transmembrane region" description="Helical" evidence="5">
    <location>
        <begin position="96"/>
        <end position="117"/>
    </location>
</feature>
<dbReference type="AlphaFoldDB" id="A0A2T5FUY0"/>
<dbReference type="InterPro" id="IPR006685">
    <property type="entry name" value="MscS_channel_2nd"/>
</dbReference>
<keyword evidence="8" id="KW-1185">Reference proteome</keyword>
<dbReference type="Proteomes" id="UP000244162">
    <property type="component" value="Unassembled WGS sequence"/>
</dbReference>
<evidence type="ECO:0000313" key="7">
    <source>
        <dbReference type="EMBL" id="PTQ08545.1"/>
    </source>
</evidence>
<sequence length="364" mass="40318">MTSLFDTRLAGIALSDAIPYLLLGLILILALIAHWMAVRILTRIVRRTQGMADDLVIARIAAPLRWIFVVVALSAGRRVIPIGDWADRLWTQLSGFILPALFGWGLIAMVGAFRDVVELRADISMADNLRARRHRTRVSILSRIAIFVILFFTLSAMLLSIPGVRNVGVTLMASAGIAGLVVGAAAQPALKNLIAGVQMAFTEPIRIDDVVIIAGEWGRIEEIRLTYVVVKIWDERRLIVPVSKFLEEPFQNWTRQTSQLLGSAFLYVDPTADVARIRARAAELAEANALWDKRFVNLQVTDIKPEVMELRVLVTASDASRAFDLRCDMREALIAFIRDEMPEALPRQRISGTGPDQSLAVTTG</sequence>
<name>A0A2T5FUY0_9SPHN</name>
<keyword evidence="4 5" id="KW-0472">Membrane</keyword>
<dbReference type="InterPro" id="IPR023408">
    <property type="entry name" value="MscS_beta-dom_sf"/>
</dbReference>
<dbReference type="PANTHER" id="PTHR30566">
    <property type="entry name" value="YNAI-RELATED MECHANOSENSITIVE ION CHANNEL"/>
    <property type="match status" value="1"/>
</dbReference>
<dbReference type="GO" id="GO:0008381">
    <property type="term" value="F:mechanosensitive monoatomic ion channel activity"/>
    <property type="evidence" value="ECO:0007669"/>
    <property type="project" value="UniProtKB-ARBA"/>
</dbReference>
<proteinExistence type="predicted"/>
<organism evidence="7 8">
    <name type="scientific">Sphingomonas oleivorans</name>
    <dbReference type="NCBI Taxonomy" id="1735121"/>
    <lineage>
        <taxon>Bacteria</taxon>
        <taxon>Pseudomonadati</taxon>
        <taxon>Pseudomonadota</taxon>
        <taxon>Alphaproteobacteria</taxon>
        <taxon>Sphingomonadales</taxon>
        <taxon>Sphingomonadaceae</taxon>
        <taxon>Sphingomonas</taxon>
    </lineage>
</organism>
<keyword evidence="2 5" id="KW-0812">Transmembrane</keyword>
<comment type="subcellular location">
    <subcellularLocation>
        <location evidence="1">Membrane</location>
    </subcellularLocation>
</comment>
<dbReference type="SUPFAM" id="SSF50182">
    <property type="entry name" value="Sm-like ribonucleoproteins"/>
    <property type="match status" value="1"/>
</dbReference>
<feature type="transmembrane region" description="Helical" evidence="5">
    <location>
        <begin position="20"/>
        <end position="42"/>
    </location>
</feature>
<dbReference type="RefSeq" id="WP_107969129.1">
    <property type="nucleotide sequence ID" value="NZ_NWBU01000015.1"/>
</dbReference>
<protein>
    <recommendedName>
        <fullName evidence="6">Mechanosensitive ion channel MscS domain-containing protein</fullName>
    </recommendedName>
</protein>
<keyword evidence="3 5" id="KW-1133">Transmembrane helix</keyword>